<evidence type="ECO:0000256" key="1">
    <source>
        <dbReference type="SAM" id="Phobius"/>
    </source>
</evidence>
<dbReference type="PANTHER" id="PTHR38446">
    <property type="entry name" value="BLL0914 PROTEIN"/>
    <property type="match status" value="1"/>
</dbReference>
<comment type="caution">
    <text evidence="2">The sequence shown here is derived from an EMBL/GenBank/DDBJ whole genome shotgun (WGS) entry which is preliminary data.</text>
</comment>
<dbReference type="PATRIC" id="fig|1423813.3.peg.165"/>
<feature type="transmembrane region" description="Helical" evidence="1">
    <location>
        <begin position="85"/>
        <end position="103"/>
    </location>
</feature>
<dbReference type="PANTHER" id="PTHR38446:SF1">
    <property type="entry name" value="BLL0914 PROTEIN"/>
    <property type="match status" value="1"/>
</dbReference>
<name>A0A0R2A2E5_9LACO</name>
<keyword evidence="1" id="KW-0812">Transmembrane</keyword>
<gene>
    <name evidence="2" type="ORF">FC26_GL000153</name>
</gene>
<keyword evidence="1" id="KW-1133">Transmembrane helix</keyword>
<keyword evidence="3" id="KW-1185">Reference proteome</keyword>
<dbReference type="Pfam" id="PF06993">
    <property type="entry name" value="DUF1304"/>
    <property type="match status" value="1"/>
</dbReference>
<dbReference type="InterPro" id="IPR009732">
    <property type="entry name" value="DUF1304"/>
</dbReference>
<keyword evidence="1" id="KW-0472">Membrane</keyword>
<proteinExistence type="predicted"/>
<protein>
    <recommendedName>
        <fullName evidence="4">Integral membrane protein</fullName>
    </recommendedName>
</protein>
<evidence type="ECO:0000313" key="3">
    <source>
        <dbReference type="Proteomes" id="UP000051733"/>
    </source>
</evidence>
<feature type="transmembrane region" description="Helical" evidence="1">
    <location>
        <begin position="61"/>
        <end position="79"/>
    </location>
</feature>
<sequence length="104" mass="11369">MVLELFLTQTKLARQAFALSKKYLVQKEAQVSMANQGLYNGFIGVGILMVQFVFPANARLMGLYLFIGFVVVAAIFGALTANKKIIVTQGLPAFLALVALWLTN</sequence>
<dbReference type="AlphaFoldDB" id="A0A0R2A2E5"/>
<evidence type="ECO:0000313" key="2">
    <source>
        <dbReference type="EMBL" id="KRM60677.1"/>
    </source>
</evidence>
<feature type="transmembrane region" description="Helical" evidence="1">
    <location>
        <begin position="37"/>
        <end position="54"/>
    </location>
</feature>
<accession>A0A0R2A2E5</accession>
<reference evidence="2 3" key="1">
    <citation type="journal article" date="2015" name="Genome Announc.">
        <title>Expanding the biotechnology potential of lactobacilli through comparative genomics of 213 strains and associated genera.</title>
        <authorList>
            <person name="Sun Z."/>
            <person name="Harris H.M."/>
            <person name="McCann A."/>
            <person name="Guo C."/>
            <person name="Argimon S."/>
            <person name="Zhang W."/>
            <person name="Yang X."/>
            <person name="Jeffery I.B."/>
            <person name="Cooney J.C."/>
            <person name="Kagawa T.F."/>
            <person name="Liu W."/>
            <person name="Song Y."/>
            <person name="Salvetti E."/>
            <person name="Wrobel A."/>
            <person name="Rasinkangas P."/>
            <person name="Parkhill J."/>
            <person name="Rea M.C."/>
            <person name="O'Sullivan O."/>
            <person name="Ritari J."/>
            <person name="Douillard F.P."/>
            <person name="Paul Ross R."/>
            <person name="Yang R."/>
            <person name="Briner A.E."/>
            <person name="Felis G.E."/>
            <person name="de Vos W.M."/>
            <person name="Barrangou R."/>
            <person name="Klaenhammer T.R."/>
            <person name="Caufield P.W."/>
            <person name="Cui Y."/>
            <person name="Zhang H."/>
            <person name="O'Toole P.W."/>
        </authorList>
    </citation>
    <scope>NUCLEOTIDE SEQUENCE [LARGE SCALE GENOMIC DNA]</scope>
    <source>
        <strain evidence="2 3">DSM 20634</strain>
    </source>
</reference>
<dbReference type="EMBL" id="AYYY01000061">
    <property type="protein sequence ID" value="KRM60677.1"/>
    <property type="molecule type" value="Genomic_DNA"/>
</dbReference>
<organism evidence="2 3">
    <name type="scientific">Paucilactobacillus vaccinostercus DSM 20634</name>
    <dbReference type="NCBI Taxonomy" id="1423813"/>
    <lineage>
        <taxon>Bacteria</taxon>
        <taxon>Bacillati</taxon>
        <taxon>Bacillota</taxon>
        <taxon>Bacilli</taxon>
        <taxon>Lactobacillales</taxon>
        <taxon>Lactobacillaceae</taxon>
        <taxon>Paucilactobacillus</taxon>
    </lineage>
</organism>
<evidence type="ECO:0008006" key="4">
    <source>
        <dbReference type="Google" id="ProtNLM"/>
    </source>
</evidence>
<dbReference type="Proteomes" id="UP000051733">
    <property type="component" value="Unassembled WGS sequence"/>
</dbReference>